<evidence type="ECO:0000256" key="1">
    <source>
        <dbReference type="SAM" id="SignalP"/>
    </source>
</evidence>
<proteinExistence type="predicted"/>
<accession>A0A4R2I9J7</accession>
<comment type="caution">
    <text evidence="2">The sequence shown here is derived from an EMBL/GenBank/DDBJ whole genome shotgun (WGS) entry which is preliminary data.</text>
</comment>
<name>A0A4R2I9J7_9GAMM</name>
<keyword evidence="3" id="KW-1185">Reference proteome</keyword>
<feature type="signal peptide" evidence="1">
    <location>
        <begin position="1"/>
        <end position="24"/>
    </location>
</feature>
<reference evidence="2 3" key="1">
    <citation type="journal article" date="2015" name="Stand. Genomic Sci.">
        <title>Genomic Encyclopedia of Bacterial and Archaeal Type Strains, Phase III: the genomes of soil and plant-associated and newly described type strains.</title>
        <authorList>
            <person name="Whitman W.B."/>
            <person name="Woyke T."/>
            <person name="Klenk H.P."/>
            <person name="Zhou Y."/>
            <person name="Lilburn T.G."/>
            <person name="Beck B.J."/>
            <person name="De Vos P."/>
            <person name="Vandamme P."/>
            <person name="Eisen J.A."/>
            <person name="Garrity G."/>
            <person name="Hugenholtz P."/>
            <person name="Kyrpides N.C."/>
        </authorList>
    </citation>
    <scope>NUCLEOTIDE SEQUENCE [LARGE SCALE GENOMIC DNA]</scope>
    <source>
        <strain evidence="2 3">A3</strain>
    </source>
</reference>
<dbReference type="Pfam" id="PF10670">
    <property type="entry name" value="DUF4198"/>
    <property type="match status" value="1"/>
</dbReference>
<feature type="chain" id="PRO_5020241576" evidence="1">
    <location>
        <begin position="25"/>
        <end position="300"/>
    </location>
</feature>
<keyword evidence="1" id="KW-0732">Signal</keyword>
<dbReference type="EMBL" id="SLWQ01000004">
    <property type="protein sequence ID" value="TCO40752.1"/>
    <property type="molecule type" value="Genomic_DNA"/>
</dbReference>
<dbReference type="AlphaFoldDB" id="A0A4R2I9J7"/>
<dbReference type="Proteomes" id="UP000294862">
    <property type="component" value="Unassembled WGS sequence"/>
</dbReference>
<dbReference type="InterPro" id="IPR019613">
    <property type="entry name" value="DUF4198"/>
</dbReference>
<gene>
    <name evidence="2" type="ORF">EV148_104113</name>
</gene>
<evidence type="ECO:0000313" key="3">
    <source>
        <dbReference type="Proteomes" id="UP000294862"/>
    </source>
</evidence>
<protein>
    <submittedName>
        <fullName evidence="2">Putative GH25 family protein</fullName>
    </submittedName>
</protein>
<organism evidence="2 3">
    <name type="scientific">Dokdonella fugitiva</name>
    <dbReference type="NCBI Taxonomy" id="328517"/>
    <lineage>
        <taxon>Bacteria</taxon>
        <taxon>Pseudomonadati</taxon>
        <taxon>Pseudomonadota</taxon>
        <taxon>Gammaproteobacteria</taxon>
        <taxon>Lysobacterales</taxon>
        <taxon>Rhodanobacteraceae</taxon>
        <taxon>Dokdonella</taxon>
    </lineage>
</organism>
<sequence length="300" mass="32588">MPMRSNIHRALVLMLALAGGPAGAHDFWLQPRNFAVEAGSEWPLALLVGHGAARQRSPIPLQRIERFDAIAADGQVLTLHGRLHPGRDDSDADLRFDVAGTWRLVLETDDRAHSRLPALRFNDYLQSEGLVVALEQRRRTGRMDADGSEIYRRIAKALVRVGAGMATQDDAATRPIGLELEIVPERDPCGTRDASTLPVRVLHRGEGLAGATLKLTLLEDDAEPVAVRITDATGRATFDLPPAGNWLLNVVWTRALPAGAEADFATTFSSLAFGCAPAPGQPHAWTRARMAWSRPAWSGP</sequence>
<evidence type="ECO:0000313" key="2">
    <source>
        <dbReference type="EMBL" id="TCO40752.1"/>
    </source>
</evidence>